<feature type="compositionally biased region" description="Basic and acidic residues" evidence="2">
    <location>
        <begin position="230"/>
        <end position="239"/>
    </location>
</feature>
<reference evidence="3 4" key="1">
    <citation type="journal article" date="2019" name="Nat. Ecol. Evol.">
        <title>Megaphylogeny resolves global patterns of mushroom evolution.</title>
        <authorList>
            <person name="Varga T."/>
            <person name="Krizsan K."/>
            <person name="Foldi C."/>
            <person name="Dima B."/>
            <person name="Sanchez-Garcia M."/>
            <person name="Sanchez-Ramirez S."/>
            <person name="Szollosi G.J."/>
            <person name="Szarkandi J.G."/>
            <person name="Papp V."/>
            <person name="Albert L."/>
            <person name="Andreopoulos W."/>
            <person name="Angelini C."/>
            <person name="Antonin V."/>
            <person name="Barry K.W."/>
            <person name="Bougher N.L."/>
            <person name="Buchanan P."/>
            <person name="Buyck B."/>
            <person name="Bense V."/>
            <person name="Catcheside P."/>
            <person name="Chovatia M."/>
            <person name="Cooper J."/>
            <person name="Damon W."/>
            <person name="Desjardin D."/>
            <person name="Finy P."/>
            <person name="Geml J."/>
            <person name="Haridas S."/>
            <person name="Hughes K."/>
            <person name="Justo A."/>
            <person name="Karasinski D."/>
            <person name="Kautmanova I."/>
            <person name="Kiss B."/>
            <person name="Kocsube S."/>
            <person name="Kotiranta H."/>
            <person name="LaButti K.M."/>
            <person name="Lechner B.E."/>
            <person name="Liimatainen K."/>
            <person name="Lipzen A."/>
            <person name="Lukacs Z."/>
            <person name="Mihaltcheva S."/>
            <person name="Morgado L.N."/>
            <person name="Niskanen T."/>
            <person name="Noordeloos M.E."/>
            <person name="Ohm R.A."/>
            <person name="Ortiz-Santana B."/>
            <person name="Ovrebo C."/>
            <person name="Racz N."/>
            <person name="Riley R."/>
            <person name="Savchenko A."/>
            <person name="Shiryaev A."/>
            <person name="Soop K."/>
            <person name="Spirin V."/>
            <person name="Szebenyi C."/>
            <person name="Tomsovsky M."/>
            <person name="Tulloss R.E."/>
            <person name="Uehling J."/>
            <person name="Grigoriev I.V."/>
            <person name="Vagvolgyi C."/>
            <person name="Papp T."/>
            <person name="Martin F.M."/>
            <person name="Miettinen O."/>
            <person name="Hibbett D.S."/>
            <person name="Nagy L.G."/>
        </authorList>
    </citation>
    <scope>NUCLEOTIDE SEQUENCE [LARGE SCALE GENOMIC DNA]</scope>
    <source>
        <strain evidence="3 4">CBS 309.79</strain>
    </source>
</reference>
<evidence type="ECO:0000256" key="1">
    <source>
        <dbReference type="SAM" id="Coils"/>
    </source>
</evidence>
<evidence type="ECO:0000313" key="4">
    <source>
        <dbReference type="Proteomes" id="UP000305067"/>
    </source>
</evidence>
<protein>
    <submittedName>
        <fullName evidence="3">Uncharacterized protein</fullName>
    </submittedName>
</protein>
<dbReference type="OrthoDB" id="3269067at2759"/>
<feature type="region of interest" description="Disordered" evidence="2">
    <location>
        <begin position="182"/>
        <end position="349"/>
    </location>
</feature>
<organism evidence="3 4">
    <name type="scientific">Pterulicium gracile</name>
    <dbReference type="NCBI Taxonomy" id="1884261"/>
    <lineage>
        <taxon>Eukaryota</taxon>
        <taxon>Fungi</taxon>
        <taxon>Dikarya</taxon>
        <taxon>Basidiomycota</taxon>
        <taxon>Agaricomycotina</taxon>
        <taxon>Agaricomycetes</taxon>
        <taxon>Agaricomycetidae</taxon>
        <taxon>Agaricales</taxon>
        <taxon>Pleurotineae</taxon>
        <taxon>Pterulaceae</taxon>
        <taxon>Pterulicium</taxon>
    </lineage>
</organism>
<keyword evidence="4" id="KW-1185">Reference proteome</keyword>
<gene>
    <name evidence="3" type="ORF">BDV98DRAFT_69160</name>
</gene>
<feature type="region of interest" description="Disordered" evidence="2">
    <location>
        <begin position="94"/>
        <end position="168"/>
    </location>
</feature>
<accession>A0A5C3QMS1</accession>
<feature type="compositionally biased region" description="Basic residues" evidence="2">
    <location>
        <begin position="271"/>
        <end position="284"/>
    </location>
</feature>
<evidence type="ECO:0000313" key="3">
    <source>
        <dbReference type="EMBL" id="TFL01781.1"/>
    </source>
</evidence>
<dbReference type="EMBL" id="ML178824">
    <property type="protein sequence ID" value="TFL01781.1"/>
    <property type="molecule type" value="Genomic_DNA"/>
</dbReference>
<feature type="coiled-coil region" evidence="1">
    <location>
        <begin position="1"/>
        <end position="63"/>
    </location>
</feature>
<keyword evidence="1" id="KW-0175">Coiled coil</keyword>
<sequence>MKSLRKERDEALKVAEVCRQRVEQSNISLQKTESTAIVQEEIITQLKRENVQWKDQSRNWQEHFLRVEQERCTMMSRIDELVEETRLANSNNILRRNDGHVTPAPQHNDSALSSTTTKGKSHSAHSRNPPPRLSSPAEAADSRRKSKSRLAATGDETIISARPNRMDHRIDTSNLESTTLAAQVPPLSASSSSSSEAPRQTVMTRRVRATIETTVKEEEDSDTEEQILQAEKDYAEAQRKLVAPTPRSPTKRKAPRKSTYREDEDSDSPVTHRRQLSKRSKVMHSVHDDDDEDDEDGLEPLGGELYDDAARAVHTPPPARSRNVLRATSPPKRISTAQNRGRASGVRAR</sequence>
<feature type="compositionally biased region" description="Basic residues" evidence="2">
    <location>
        <begin position="249"/>
        <end position="258"/>
    </location>
</feature>
<dbReference type="AlphaFoldDB" id="A0A5C3QMS1"/>
<dbReference type="Proteomes" id="UP000305067">
    <property type="component" value="Unassembled WGS sequence"/>
</dbReference>
<proteinExistence type="predicted"/>
<name>A0A5C3QMS1_9AGAR</name>
<feature type="compositionally biased region" description="Polar residues" evidence="2">
    <location>
        <begin position="105"/>
        <end position="118"/>
    </location>
</feature>
<evidence type="ECO:0000256" key="2">
    <source>
        <dbReference type="SAM" id="MobiDB-lite"/>
    </source>
</evidence>
<feature type="compositionally biased region" description="Acidic residues" evidence="2">
    <location>
        <begin position="288"/>
        <end position="298"/>
    </location>
</feature>